<protein>
    <submittedName>
        <fullName evidence="3">ORF81</fullName>
    </submittedName>
</protein>
<keyword evidence="1" id="KW-0175">Coiled coil</keyword>
<proteinExistence type="predicted"/>
<accession>Q14W25</accession>
<evidence type="ECO:0000313" key="4">
    <source>
        <dbReference type="Proteomes" id="UP000120576"/>
    </source>
</evidence>
<evidence type="ECO:0000256" key="1">
    <source>
        <dbReference type="SAM" id="Coils"/>
    </source>
</evidence>
<dbReference type="Proteomes" id="UP000120576">
    <property type="component" value="Genome"/>
</dbReference>
<evidence type="ECO:0000256" key="2">
    <source>
        <dbReference type="SAM" id="MobiDB-lite"/>
    </source>
</evidence>
<feature type="region of interest" description="Disordered" evidence="2">
    <location>
        <begin position="235"/>
        <end position="267"/>
    </location>
</feature>
<feature type="coiled-coil region" evidence="1">
    <location>
        <begin position="60"/>
        <end position="87"/>
    </location>
</feature>
<evidence type="ECO:0000313" key="3">
    <source>
        <dbReference type="EMBL" id="ABG25661.1"/>
    </source>
</evidence>
<feature type="compositionally biased region" description="Basic and acidic residues" evidence="2">
    <location>
        <begin position="235"/>
        <end position="251"/>
    </location>
</feature>
<dbReference type="RefSeq" id="YP_656589.1">
    <property type="nucleotide sequence ID" value="NC_008210.1"/>
</dbReference>
<organism evidence="3 4">
    <name type="scientific">Ranid herpesvirus 2</name>
    <dbReference type="NCBI Taxonomy" id="389214"/>
    <lineage>
        <taxon>Viruses</taxon>
        <taxon>Duplodnaviria</taxon>
        <taxon>Heunggongvirae</taxon>
        <taxon>Peploviricota</taxon>
        <taxon>Herviviricetes</taxon>
        <taxon>Herpesvirales</taxon>
        <taxon>Alloherpesviridae</taxon>
        <taxon>Batravirus</taxon>
        <taxon>Batravirus ranidallo2</taxon>
    </lineage>
</organism>
<reference evidence="3 4" key="1">
    <citation type="journal article" date="2006" name="J. Gen. Virol.">
        <title>Genome sequences of two frog herpesviruses.</title>
        <authorList>
            <person name="Davison A.J."/>
            <person name="Cunningham C."/>
            <person name="Sauerbier W."/>
            <person name="McKinnell R.G."/>
        </authorList>
    </citation>
    <scope>NUCLEOTIDE SEQUENCE [LARGE SCALE GENOMIC DNA]</scope>
    <source>
        <strain evidence="3">ATCC VR-568</strain>
    </source>
</reference>
<keyword evidence="4" id="KW-1185">Reference proteome</keyword>
<dbReference type="GeneID" id="5179454"/>
<sequence>MRRISRFLSDVAEFGGMFFKTAFEHPDFDAISFIAHQEDLYTQKLINHNRTLNVLKNMNEMETKEQIVQLEETYQKLSTEICELENEIEAQLLKSHNAEKQADKDLHMRSALIMLNKQQRKKIKIDAAKENMDICTVLETNKSNLEQVAKVNRDVMSNTIFDADAIRIEGNTVKEIFENHTRVAIATSDVLKNIKTGAKEVAYYNNGRDVRMLTAPISTTESNQRQLEERLRDIVERQGRSHGRSKAEVPGRQDIQNHTQPSAEPVS</sequence>
<feature type="compositionally biased region" description="Polar residues" evidence="2">
    <location>
        <begin position="254"/>
        <end position="267"/>
    </location>
</feature>
<dbReference type="EMBL" id="DQ665652">
    <property type="protein sequence ID" value="ABG25661.1"/>
    <property type="molecule type" value="Genomic_DNA"/>
</dbReference>
<name>Q14W25_9VIRU</name>
<dbReference type="KEGG" id="vg:5179454"/>